<dbReference type="Proteomes" id="UP000724584">
    <property type="component" value="Unassembled WGS sequence"/>
</dbReference>
<comment type="caution">
    <text evidence="1">The sequence shown here is derived from an EMBL/GenBank/DDBJ whole genome shotgun (WGS) entry which is preliminary data.</text>
</comment>
<sequence>MFPTLDFAATSQSVNTGKWWVEPNSWHIGDGDEFLADKFRTCLQSGSEMAGQARRAERAKQRPVRQARQSKHPKDPKNQPQEEPPRTSNEFSPTPGRLKERTTEDMTKAFELYWERKNAAQKKKEEELQRKEKELREKEENLDKRKAALEQKADADEKEQEIMKEEVKKIYRGMNEMKTWKEDLIETLKHFRLEWVLGIDEAGKGRGSTRGSPKATYKDKT</sequence>
<gene>
    <name evidence="1" type="ORF">F5144DRAFT_209476</name>
</gene>
<accession>A0ACB7PEM1</accession>
<keyword evidence="2" id="KW-1185">Reference proteome</keyword>
<name>A0ACB7PEM1_9PEZI</name>
<proteinExistence type="predicted"/>
<evidence type="ECO:0000313" key="2">
    <source>
        <dbReference type="Proteomes" id="UP000724584"/>
    </source>
</evidence>
<organism evidence="1 2">
    <name type="scientific">Chaetomium tenue</name>
    <dbReference type="NCBI Taxonomy" id="1854479"/>
    <lineage>
        <taxon>Eukaryota</taxon>
        <taxon>Fungi</taxon>
        <taxon>Dikarya</taxon>
        <taxon>Ascomycota</taxon>
        <taxon>Pezizomycotina</taxon>
        <taxon>Sordariomycetes</taxon>
        <taxon>Sordariomycetidae</taxon>
        <taxon>Sordariales</taxon>
        <taxon>Chaetomiaceae</taxon>
        <taxon>Chaetomium</taxon>
    </lineage>
</organism>
<evidence type="ECO:0000313" key="1">
    <source>
        <dbReference type="EMBL" id="KAH6637224.1"/>
    </source>
</evidence>
<dbReference type="EMBL" id="JAGIZQ010000003">
    <property type="protein sequence ID" value="KAH6637224.1"/>
    <property type="molecule type" value="Genomic_DNA"/>
</dbReference>
<reference evidence="1 2" key="1">
    <citation type="journal article" date="2021" name="Nat. Commun.">
        <title>Genetic determinants of endophytism in the Arabidopsis root mycobiome.</title>
        <authorList>
            <person name="Mesny F."/>
            <person name="Miyauchi S."/>
            <person name="Thiergart T."/>
            <person name="Pickel B."/>
            <person name="Atanasova L."/>
            <person name="Karlsson M."/>
            <person name="Huettel B."/>
            <person name="Barry K.W."/>
            <person name="Haridas S."/>
            <person name="Chen C."/>
            <person name="Bauer D."/>
            <person name="Andreopoulos W."/>
            <person name="Pangilinan J."/>
            <person name="LaButti K."/>
            <person name="Riley R."/>
            <person name="Lipzen A."/>
            <person name="Clum A."/>
            <person name="Drula E."/>
            <person name="Henrissat B."/>
            <person name="Kohler A."/>
            <person name="Grigoriev I.V."/>
            <person name="Martin F.M."/>
            <person name="Hacquard S."/>
        </authorList>
    </citation>
    <scope>NUCLEOTIDE SEQUENCE [LARGE SCALE GENOMIC DNA]</scope>
    <source>
        <strain evidence="1 2">MPI-SDFR-AT-0079</strain>
    </source>
</reference>
<protein>
    <submittedName>
        <fullName evidence="1">Uncharacterized protein</fullName>
    </submittedName>
</protein>